<dbReference type="GO" id="GO:0022857">
    <property type="term" value="F:transmembrane transporter activity"/>
    <property type="evidence" value="ECO:0007669"/>
    <property type="project" value="TreeGrafter"/>
</dbReference>
<evidence type="ECO:0000313" key="5">
    <source>
        <dbReference type="EMBL" id="KKU51491.1"/>
    </source>
</evidence>
<dbReference type="FunFam" id="3.40.50.300:FF:000056">
    <property type="entry name" value="Cell division ATP-binding protein FtsE"/>
    <property type="match status" value="1"/>
</dbReference>
<dbReference type="EMBL" id="LCNH01000001">
    <property type="protein sequence ID" value="KKU51491.1"/>
    <property type="molecule type" value="Genomic_DNA"/>
</dbReference>
<gene>
    <name evidence="5" type="ORF">UX73_C0001G0023</name>
</gene>
<dbReference type="PROSITE" id="PS00211">
    <property type="entry name" value="ABC_TRANSPORTER_1"/>
    <property type="match status" value="1"/>
</dbReference>
<dbReference type="GO" id="GO:0016887">
    <property type="term" value="F:ATP hydrolysis activity"/>
    <property type="evidence" value="ECO:0007669"/>
    <property type="project" value="InterPro"/>
</dbReference>
<dbReference type="GO" id="GO:0051301">
    <property type="term" value="P:cell division"/>
    <property type="evidence" value="ECO:0007669"/>
    <property type="project" value="UniProtKB-KW"/>
</dbReference>
<sequence length="228" mass="24582">MKQVQFENVKKQYDGAAPVLNGVSFLIDDGEFVFVVGPSGAGKSTLVRLLIREELPTSGDILFCGESVVGMPNEALPGLRRRIGVVFQDFKVLNSKTVFENVAVALEVVDSTGEVINDVVPNVLNMVGLGDKADRFPPQLSGGELQRLSIARALAHEPDILVADEPTGMIDPAASDQIISLLEKINSMGTTILIATHDKRIVDSLKKRVIRIEDGAIKSDKQGGTYVQ</sequence>
<dbReference type="Proteomes" id="UP000034873">
    <property type="component" value="Unassembled WGS sequence"/>
</dbReference>
<dbReference type="GO" id="GO:0005886">
    <property type="term" value="C:plasma membrane"/>
    <property type="evidence" value="ECO:0007669"/>
    <property type="project" value="UniProtKB-ARBA"/>
</dbReference>
<name>A0A0G1R2S9_UNCKA</name>
<dbReference type="SUPFAM" id="SSF52540">
    <property type="entry name" value="P-loop containing nucleoside triphosphate hydrolases"/>
    <property type="match status" value="1"/>
</dbReference>
<dbReference type="Pfam" id="PF00005">
    <property type="entry name" value="ABC_tran"/>
    <property type="match status" value="1"/>
</dbReference>
<proteinExistence type="inferred from homology"/>
<evidence type="ECO:0000256" key="2">
    <source>
        <dbReference type="ARBA" id="ARBA00022741"/>
    </source>
</evidence>
<keyword evidence="2" id="KW-0547">Nucleotide-binding</keyword>
<dbReference type="InterPro" id="IPR003439">
    <property type="entry name" value="ABC_transporter-like_ATP-bd"/>
</dbReference>
<dbReference type="PATRIC" id="fig|1619122.3.peg.23"/>
<dbReference type="PANTHER" id="PTHR24220:SF470">
    <property type="entry name" value="CELL DIVISION ATP-BINDING PROTEIN FTSE"/>
    <property type="match status" value="1"/>
</dbReference>
<evidence type="ECO:0000259" key="4">
    <source>
        <dbReference type="PROSITE" id="PS50893"/>
    </source>
</evidence>
<dbReference type="SMART" id="SM00382">
    <property type="entry name" value="AAA"/>
    <property type="match status" value="1"/>
</dbReference>
<dbReference type="InterPro" id="IPR027417">
    <property type="entry name" value="P-loop_NTPase"/>
</dbReference>
<organism evidence="5 6">
    <name type="scientific">candidate division WWE3 bacterium GW2011_GWC1_47_10</name>
    <dbReference type="NCBI Taxonomy" id="1619122"/>
    <lineage>
        <taxon>Bacteria</taxon>
        <taxon>Katanobacteria</taxon>
    </lineage>
</organism>
<keyword evidence="5" id="KW-0132">Cell division</keyword>
<dbReference type="Gene3D" id="3.40.50.300">
    <property type="entry name" value="P-loop containing nucleotide triphosphate hydrolases"/>
    <property type="match status" value="1"/>
</dbReference>
<keyword evidence="5" id="KW-0131">Cell cycle</keyword>
<dbReference type="InterPro" id="IPR003593">
    <property type="entry name" value="AAA+_ATPase"/>
</dbReference>
<dbReference type="GO" id="GO:0005524">
    <property type="term" value="F:ATP binding"/>
    <property type="evidence" value="ECO:0007669"/>
    <property type="project" value="UniProtKB-KW"/>
</dbReference>
<comment type="similarity">
    <text evidence="1">Belongs to the ABC transporter superfamily.</text>
</comment>
<keyword evidence="3 5" id="KW-0067">ATP-binding</keyword>
<reference evidence="5 6" key="1">
    <citation type="journal article" date="2015" name="Nature">
        <title>rRNA introns, odd ribosomes, and small enigmatic genomes across a large radiation of phyla.</title>
        <authorList>
            <person name="Brown C.T."/>
            <person name="Hug L.A."/>
            <person name="Thomas B.C."/>
            <person name="Sharon I."/>
            <person name="Castelle C.J."/>
            <person name="Singh A."/>
            <person name="Wilkins M.J."/>
            <person name="Williams K.H."/>
            <person name="Banfield J.F."/>
        </authorList>
    </citation>
    <scope>NUCLEOTIDE SEQUENCE [LARGE SCALE GENOMIC DNA]</scope>
</reference>
<accession>A0A0G1R2S9</accession>
<dbReference type="PROSITE" id="PS50893">
    <property type="entry name" value="ABC_TRANSPORTER_2"/>
    <property type="match status" value="1"/>
</dbReference>
<evidence type="ECO:0000256" key="3">
    <source>
        <dbReference type="ARBA" id="ARBA00022840"/>
    </source>
</evidence>
<evidence type="ECO:0000256" key="1">
    <source>
        <dbReference type="ARBA" id="ARBA00005417"/>
    </source>
</evidence>
<dbReference type="InterPro" id="IPR017871">
    <property type="entry name" value="ABC_transporter-like_CS"/>
</dbReference>
<comment type="caution">
    <text evidence="5">The sequence shown here is derived from an EMBL/GenBank/DDBJ whole genome shotgun (WGS) entry which is preliminary data.</text>
</comment>
<evidence type="ECO:0000313" key="6">
    <source>
        <dbReference type="Proteomes" id="UP000034873"/>
    </source>
</evidence>
<dbReference type="PANTHER" id="PTHR24220">
    <property type="entry name" value="IMPORT ATP-BINDING PROTEIN"/>
    <property type="match status" value="1"/>
</dbReference>
<protein>
    <submittedName>
        <fullName evidence="5">Cell division ATP-binding protein FtsE</fullName>
    </submittedName>
</protein>
<feature type="domain" description="ABC transporter" evidence="4">
    <location>
        <begin position="4"/>
        <end position="227"/>
    </location>
</feature>
<dbReference type="InterPro" id="IPR015854">
    <property type="entry name" value="ABC_transpr_LolD-like"/>
</dbReference>
<dbReference type="STRING" id="1619122.UX73_C0001G0023"/>
<dbReference type="AlphaFoldDB" id="A0A0G1R2S9"/>